<feature type="transmembrane region" description="Helical" evidence="1">
    <location>
        <begin position="486"/>
        <end position="508"/>
    </location>
</feature>
<sequence>PKVSILPIVAPMFLVYWYWVLDEVNGRWSDITTELAQRIFGHVVLAGLVALGVFFISAPYAFLDVGAFMGDLATQANMARSAGLWPFTIQYIDTPAFIYQIQQSSVWGLGLPLGIVAWASIPFTIAVAAFSGTNRRADLFLLAWVVPGFVFLETFEVHFLRYVFPLMPIMIIMGSRMLLWMVTAYRPLQVHLVNRSIDPARFLPGLAIAVVVLVVAATGFYALAFQRVYAEDHPAVTASQWINDNVPPGTAIVSDNHWDEFVPDLYSYNVWQFPVYDADTLDKMNALARELASSEYVVFYSSRPYTSVARDPERFPFSNRYYQGLFNGSLGYELDREFTNYPELLGVSFRDDAISRAGLQRPVALNPIANPVISLDLGYADDNVVGYDHPRVLLFKNSAHLTEGLISIRLKTNPQPQDGRKVGLLLLHDDLMAQQEGGTFSDIVDRDGWTNDVPVLAWLLVVELIYLVALPFTMFIFRPLPDRGIILARIFGLLAVSYVAWITVSLGWMEFSRWAVYLGLAVVAGLSGAALALKWQEITEFVKVRWRLLLLGEVLFLIAFLGFVLLRYANPDLWHPFRGGEKPMELAYLNAVVRSTTLPPFDPWFAGGLLNYYYWGYFVVSSVIRVTGILPTTSFNLAVPMFFALTITGAYSLVYNLTEGV</sequence>
<dbReference type="Pfam" id="PF10060">
    <property type="entry name" value="DUF2298"/>
    <property type="match status" value="1"/>
</dbReference>
<keyword evidence="1" id="KW-0812">Transmembrane</keyword>
<feature type="transmembrane region" description="Helical" evidence="1">
    <location>
        <begin position="109"/>
        <end position="130"/>
    </location>
</feature>
<keyword evidence="1" id="KW-0472">Membrane</keyword>
<feature type="transmembrane region" description="Helical" evidence="1">
    <location>
        <begin position="455"/>
        <end position="477"/>
    </location>
</feature>
<dbReference type="InterPro" id="IPR018746">
    <property type="entry name" value="DUF2298"/>
</dbReference>
<protein>
    <submittedName>
        <fullName evidence="2">Uncharacterized protein</fullName>
    </submittedName>
</protein>
<feature type="transmembrane region" description="Helical" evidence="1">
    <location>
        <begin position="162"/>
        <end position="182"/>
    </location>
</feature>
<feature type="non-terminal residue" evidence="2">
    <location>
        <position position="1"/>
    </location>
</feature>
<reference evidence="2" key="1">
    <citation type="submission" date="2018-05" db="EMBL/GenBank/DDBJ databases">
        <authorList>
            <person name="Lanie J.A."/>
            <person name="Ng W.-L."/>
            <person name="Kazmierczak K.M."/>
            <person name="Andrzejewski T.M."/>
            <person name="Davidsen T.M."/>
            <person name="Wayne K.J."/>
            <person name="Tettelin H."/>
            <person name="Glass J.I."/>
            <person name="Rusch D."/>
            <person name="Podicherti R."/>
            <person name="Tsui H.-C.T."/>
            <person name="Winkler M.E."/>
        </authorList>
    </citation>
    <scope>NUCLEOTIDE SEQUENCE</scope>
</reference>
<dbReference type="PANTHER" id="PTHR10790">
    <property type="entry name" value="TPR-DOMAIN CONTAINING PROTEIN"/>
    <property type="match status" value="1"/>
</dbReference>
<feature type="transmembrane region" description="Helical" evidence="1">
    <location>
        <begin position="42"/>
        <end position="62"/>
    </location>
</feature>
<dbReference type="EMBL" id="UINC01033321">
    <property type="protein sequence ID" value="SVB22420.1"/>
    <property type="molecule type" value="Genomic_DNA"/>
</dbReference>
<accession>A0A382C8M8</accession>
<keyword evidence="1" id="KW-1133">Transmembrane helix</keyword>
<feature type="transmembrane region" description="Helical" evidence="1">
    <location>
        <begin position="612"/>
        <end position="630"/>
    </location>
</feature>
<dbReference type="PANTHER" id="PTHR10790:SF51">
    <property type="entry name" value="TETRATRICOPEPTIDE REPEAT PROTEIN"/>
    <property type="match status" value="1"/>
</dbReference>
<feature type="transmembrane region" description="Helical" evidence="1">
    <location>
        <begin position="548"/>
        <end position="569"/>
    </location>
</feature>
<dbReference type="AlphaFoldDB" id="A0A382C8M8"/>
<evidence type="ECO:0000313" key="2">
    <source>
        <dbReference type="EMBL" id="SVB22420.1"/>
    </source>
</evidence>
<name>A0A382C8M8_9ZZZZ</name>
<feature type="transmembrane region" description="Helical" evidence="1">
    <location>
        <begin position="6"/>
        <end position="21"/>
    </location>
</feature>
<feature type="transmembrane region" description="Helical" evidence="1">
    <location>
        <begin position="137"/>
        <end position="156"/>
    </location>
</feature>
<organism evidence="2">
    <name type="scientific">marine metagenome</name>
    <dbReference type="NCBI Taxonomy" id="408172"/>
    <lineage>
        <taxon>unclassified sequences</taxon>
        <taxon>metagenomes</taxon>
        <taxon>ecological metagenomes</taxon>
    </lineage>
</organism>
<feature type="transmembrane region" description="Helical" evidence="1">
    <location>
        <begin position="514"/>
        <end position="536"/>
    </location>
</feature>
<evidence type="ECO:0000256" key="1">
    <source>
        <dbReference type="SAM" id="Phobius"/>
    </source>
</evidence>
<feature type="non-terminal residue" evidence="2">
    <location>
        <position position="661"/>
    </location>
</feature>
<feature type="transmembrane region" description="Helical" evidence="1">
    <location>
        <begin position="202"/>
        <end position="224"/>
    </location>
</feature>
<feature type="transmembrane region" description="Helical" evidence="1">
    <location>
        <begin position="637"/>
        <end position="658"/>
    </location>
</feature>
<proteinExistence type="predicted"/>
<gene>
    <name evidence="2" type="ORF">METZ01_LOCUS175274</name>
</gene>